<evidence type="ECO:0000313" key="7">
    <source>
        <dbReference type="Proteomes" id="UP000252707"/>
    </source>
</evidence>
<keyword evidence="1 4" id="KW-0963">Cytoplasm</keyword>
<dbReference type="GO" id="GO:0008813">
    <property type="term" value="F:chorismate lyase activity"/>
    <property type="evidence" value="ECO:0007669"/>
    <property type="project" value="UniProtKB-UniRule"/>
</dbReference>
<keyword evidence="4" id="KW-0670">Pyruvate</keyword>
<proteinExistence type="inferred from homology"/>
<feature type="binding site" evidence="4">
    <location>
        <position position="122"/>
    </location>
    <ligand>
        <name>substrate</name>
    </ligand>
</feature>
<dbReference type="HAMAP" id="MF_01632">
    <property type="entry name" value="UbiC"/>
    <property type="match status" value="1"/>
</dbReference>
<gene>
    <name evidence="4" type="primary">ubiC</name>
    <name evidence="6" type="ORF">DFQ59_103302</name>
</gene>
<feature type="binding site" evidence="4">
    <location>
        <position position="179"/>
    </location>
    <ligand>
        <name>substrate</name>
    </ligand>
</feature>
<dbReference type="Proteomes" id="UP000252707">
    <property type="component" value="Unassembled WGS sequence"/>
</dbReference>
<sequence length="214" mass="24364">MPHDIRHLIHAREPNWRPRYQYPRDAIPALMRGWLLDPGSLTRRLQCACHGRFSVRVLAQGRGRPHWGEMRALGLRDRGRAVIREVLLCCDGEPWVYARSVIPATTLRGRERRLDHLGNRSLGAWLFAQPSLRRTLFELVRIQPGDGGYHAATGSDSGPPIWGRRSVFSVHGRPLLVSEVFLPTLPTGGEAGRFRLQSARNRRRLTDRPAPVLR</sequence>
<dbReference type="Gene3D" id="3.40.1410.10">
    <property type="entry name" value="Chorismate lyase-like"/>
    <property type="match status" value="1"/>
</dbReference>
<evidence type="ECO:0000256" key="5">
    <source>
        <dbReference type="SAM" id="MobiDB-lite"/>
    </source>
</evidence>
<dbReference type="InterPro" id="IPR007440">
    <property type="entry name" value="Chorismate--pyruvate_lyase"/>
</dbReference>
<dbReference type="EC" id="4.1.3.40" evidence="4"/>
<comment type="catalytic activity">
    <reaction evidence="4">
        <text>chorismate = 4-hydroxybenzoate + pyruvate</text>
        <dbReference type="Rhea" id="RHEA:16505"/>
        <dbReference type="ChEBI" id="CHEBI:15361"/>
        <dbReference type="ChEBI" id="CHEBI:17879"/>
        <dbReference type="ChEBI" id="CHEBI:29748"/>
        <dbReference type="EC" id="4.1.3.40"/>
    </reaction>
</comment>
<evidence type="ECO:0000256" key="4">
    <source>
        <dbReference type="HAMAP-Rule" id="MF_01632"/>
    </source>
</evidence>
<comment type="caution">
    <text evidence="4">Lacks conserved residue(s) required for the propagation of feature annotation.</text>
</comment>
<dbReference type="PANTHER" id="PTHR38683">
    <property type="entry name" value="CHORISMATE PYRUVATE-LYASE"/>
    <property type="match status" value="1"/>
</dbReference>
<comment type="function">
    <text evidence="4">Removes the pyruvyl group from chorismate, with concomitant aromatization of the ring, to provide 4-hydroxybenzoate (4HB) for the ubiquinone pathway.</text>
</comment>
<name>A0A369CHL0_9GAMM</name>
<dbReference type="GO" id="GO:0006744">
    <property type="term" value="P:ubiquinone biosynthetic process"/>
    <property type="evidence" value="ECO:0007669"/>
    <property type="project" value="UniProtKB-UniRule"/>
</dbReference>
<keyword evidence="3 4" id="KW-0456">Lyase</keyword>
<dbReference type="Pfam" id="PF04345">
    <property type="entry name" value="Chor_lyase"/>
    <property type="match status" value="1"/>
</dbReference>
<dbReference type="PANTHER" id="PTHR38683:SF1">
    <property type="entry name" value="CHORISMATE PYRUVATE-LYASE"/>
    <property type="match status" value="1"/>
</dbReference>
<comment type="subcellular location">
    <subcellularLocation>
        <location evidence="4">Cytoplasm</location>
    </subcellularLocation>
</comment>
<keyword evidence="2 4" id="KW-0831">Ubiquinone biosynthesis</keyword>
<feature type="region of interest" description="Disordered" evidence="5">
    <location>
        <begin position="193"/>
        <end position="214"/>
    </location>
</feature>
<dbReference type="AlphaFoldDB" id="A0A369CHL0"/>
<dbReference type="UniPathway" id="UPA00232"/>
<comment type="pathway">
    <text evidence="4">Cofactor biosynthesis; ubiquinone biosynthesis.</text>
</comment>
<dbReference type="OrthoDB" id="9789493at2"/>
<dbReference type="InterPro" id="IPR028978">
    <property type="entry name" value="Chorismate_lyase_/UTRA_dom_sf"/>
</dbReference>
<protein>
    <recommendedName>
        <fullName evidence="4">Probable chorismate pyruvate-lyase</fullName>
        <shortName evidence="4">CL</shortName>
        <shortName evidence="4">CPL</shortName>
        <ecNumber evidence="4">4.1.3.40</ecNumber>
    </recommendedName>
</protein>
<evidence type="ECO:0000256" key="1">
    <source>
        <dbReference type="ARBA" id="ARBA00022490"/>
    </source>
</evidence>
<comment type="caution">
    <text evidence="6">The sequence shown here is derived from an EMBL/GenBank/DDBJ whole genome shotgun (WGS) entry which is preliminary data.</text>
</comment>
<dbReference type="RefSeq" id="WP_114279500.1">
    <property type="nucleotide sequence ID" value="NZ_QPJY01000003.1"/>
</dbReference>
<dbReference type="SUPFAM" id="SSF64288">
    <property type="entry name" value="Chorismate lyase-like"/>
    <property type="match status" value="1"/>
</dbReference>
<evidence type="ECO:0000256" key="2">
    <source>
        <dbReference type="ARBA" id="ARBA00022688"/>
    </source>
</evidence>
<dbReference type="GO" id="GO:0042866">
    <property type="term" value="P:pyruvate biosynthetic process"/>
    <property type="evidence" value="ECO:0007669"/>
    <property type="project" value="UniProtKB-UniRule"/>
</dbReference>
<evidence type="ECO:0000256" key="3">
    <source>
        <dbReference type="ARBA" id="ARBA00023239"/>
    </source>
</evidence>
<organism evidence="6 7">
    <name type="scientific">Thioalbus denitrificans</name>
    <dbReference type="NCBI Taxonomy" id="547122"/>
    <lineage>
        <taxon>Bacteria</taxon>
        <taxon>Pseudomonadati</taxon>
        <taxon>Pseudomonadota</taxon>
        <taxon>Gammaproteobacteria</taxon>
        <taxon>Chromatiales</taxon>
        <taxon>Ectothiorhodospiraceae</taxon>
        <taxon>Thioalbus</taxon>
    </lineage>
</organism>
<feature type="binding site" evidence="4">
    <location>
        <position position="84"/>
    </location>
    <ligand>
        <name>substrate</name>
    </ligand>
</feature>
<dbReference type="GO" id="GO:0005829">
    <property type="term" value="C:cytosol"/>
    <property type="evidence" value="ECO:0007669"/>
    <property type="project" value="TreeGrafter"/>
</dbReference>
<accession>A0A369CHL0</accession>
<keyword evidence="7" id="KW-1185">Reference proteome</keyword>
<dbReference type="EMBL" id="QPJY01000003">
    <property type="protein sequence ID" value="RCX31334.1"/>
    <property type="molecule type" value="Genomic_DNA"/>
</dbReference>
<comment type="similarity">
    <text evidence="4">Belongs to the UbiC family.</text>
</comment>
<reference evidence="6 7" key="1">
    <citation type="submission" date="2018-07" db="EMBL/GenBank/DDBJ databases">
        <title>Genomic Encyclopedia of Type Strains, Phase IV (KMG-IV): sequencing the most valuable type-strain genomes for metagenomic binning, comparative biology and taxonomic classification.</title>
        <authorList>
            <person name="Goeker M."/>
        </authorList>
    </citation>
    <scope>NUCLEOTIDE SEQUENCE [LARGE SCALE GENOMIC DNA]</scope>
    <source>
        <strain evidence="6 7">DSM 26407</strain>
    </source>
</reference>
<evidence type="ECO:0000313" key="6">
    <source>
        <dbReference type="EMBL" id="RCX31334.1"/>
    </source>
</evidence>